<dbReference type="EMBL" id="CAICTM010000076">
    <property type="protein sequence ID" value="CAB9500162.1"/>
    <property type="molecule type" value="Genomic_DNA"/>
</dbReference>
<protein>
    <submittedName>
        <fullName evidence="1">Uncharacterized protein</fullName>
    </submittedName>
</protein>
<evidence type="ECO:0000313" key="1">
    <source>
        <dbReference type="EMBL" id="CAB9500162.1"/>
    </source>
</evidence>
<keyword evidence="2" id="KW-1185">Reference proteome</keyword>
<dbReference type="Proteomes" id="UP001153069">
    <property type="component" value="Unassembled WGS sequence"/>
</dbReference>
<evidence type="ECO:0000313" key="2">
    <source>
        <dbReference type="Proteomes" id="UP001153069"/>
    </source>
</evidence>
<comment type="caution">
    <text evidence="1">The sequence shown here is derived from an EMBL/GenBank/DDBJ whole genome shotgun (WGS) entry which is preliminary data.</text>
</comment>
<name>A0A9N8DBK0_9STRA</name>
<reference evidence="1" key="1">
    <citation type="submission" date="2020-06" db="EMBL/GenBank/DDBJ databases">
        <authorList>
            <consortium name="Plant Systems Biology data submission"/>
        </authorList>
    </citation>
    <scope>NUCLEOTIDE SEQUENCE</scope>
    <source>
        <strain evidence="1">D6</strain>
    </source>
</reference>
<proteinExistence type="predicted"/>
<sequence>MGKIIESQATPILMVPPMGLELEVEPMLRVTEHNSNAVTLKKKSSSRCPSSRKVSFAESDSSNSVKVQIHFYDKECDEETIRQSWYNHQEYAAIKEGSFSIMREMKRRMAQCGHDYCPQEDYPEDHQWTWRGFEYVLQRYPRKHMRLTHSDNVLHFQQVLERSCPTALADYTANSSSACGSGDRARQLGINDQQTALEIYSQSPMLPEYQNFFDDEDEEEKEEDDDSNSVLVENSNHTVSSCRVQAEQANHLPVVWRTVRKFFLCI</sequence>
<accession>A0A9N8DBK0</accession>
<gene>
    <name evidence="1" type="ORF">SEMRO_77_G041980.1</name>
</gene>
<dbReference type="AlphaFoldDB" id="A0A9N8DBK0"/>
<organism evidence="1 2">
    <name type="scientific">Seminavis robusta</name>
    <dbReference type="NCBI Taxonomy" id="568900"/>
    <lineage>
        <taxon>Eukaryota</taxon>
        <taxon>Sar</taxon>
        <taxon>Stramenopiles</taxon>
        <taxon>Ochrophyta</taxon>
        <taxon>Bacillariophyta</taxon>
        <taxon>Bacillariophyceae</taxon>
        <taxon>Bacillariophycidae</taxon>
        <taxon>Naviculales</taxon>
        <taxon>Naviculaceae</taxon>
        <taxon>Seminavis</taxon>
    </lineage>
</organism>